<dbReference type="InterPro" id="IPR014729">
    <property type="entry name" value="Rossmann-like_a/b/a_fold"/>
</dbReference>
<evidence type="ECO:0000313" key="2">
    <source>
        <dbReference type="Proteomes" id="UP001139409"/>
    </source>
</evidence>
<name>A0A9X1HLX9_9BACT</name>
<gene>
    <name evidence="1" type="ORF">LDX50_00145</name>
</gene>
<dbReference type="EMBL" id="JAIXNE010000001">
    <property type="protein sequence ID" value="MCA6073253.1"/>
    <property type="molecule type" value="Genomic_DNA"/>
</dbReference>
<dbReference type="SUPFAM" id="SSF52402">
    <property type="entry name" value="Adenine nucleotide alpha hydrolases-like"/>
    <property type="match status" value="1"/>
</dbReference>
<dbReference type="Gene3D" id="3.40.50.620">
    <property type="entry name" value="HUPs"/>
    <property type="match status" value="1"/>
</dbReference>
<accession>A0A9X1HLX9</accession>
<comment type="caution">
    <text evidence="1">The sequence shown here is derived from an EMBL/GenBank/DDBJ whole genome shotgun (WGS) entry which is preliminary data.</text>
</comment>
<proteinExistence type="predicted"/>
<sequence>MTDNVLIKNVLLPTDFNPTISKSIPYAVSLCRWTGAQLYVLITYRLIENTSHMSDKKSIRSYLEEQAQKKMELIQQNCLGDNGIHCRFLLEVGFLFDRIQTNILNQNIDLLILDEEIEKIMDVSSEIQHSTLLHELSCPIMYIPANKIMI</sequence>
<evidence type="ECO:0008006" key="3">
    <source>
        <dbReference type="Google" id="ProtNLM"/>
    </source>
</evidence>
<dbReference type="RefSeq" id="WP_225696372.1">
    <property type="nucleotide sequence ID" value="NZ_JAIXNE010000001.1"/>
</dbReference>
<reference evidence="1" key="1">
    <citation type="submission" date="2021-09" db="EMBL/GenBank/DDBJ databases">
        <title>Fulvivirga sp. isolated from coastal sediment.</title>
        <authorList>
            <person name="Yu H."/>
        </authorList>
    </citation>
    <scope>NUCLEOTIDE SEQUENCE</scope>
    <source>
        <strain evidence="1">1062</strain>
    </source>
</reference>
<dbReference type="Proteomes" id="UP001139409">
    <property type="component" value="Unassembled WGS sequence"/>
</dbReference>
<dbReference type="CDD" id="cd00293">
    <property type="entry name" value="USP-like"/>
    <property type="match status" value="1"/>
</dbReference>
<protein>
    <recommendedName>
        <fullName evidence="3">UspA domain-containing protein</fullName>
    </recommendedName>
</protein>
<dbReference type="AlphaFoldDB" id="A0A9X1HLX9"/>
<keyword evidence="2" id="KW-1185">Reference proteome</keyword>
<evidence type="ECO:0000313" key="1">
    <source>
        <dbReference type="EMBL" id="MCA6073253.1"/>
    </source>
</evidence>
<organism evidence="1 2">
    <name type="scientific">Fulvivirga sedimenti</name>
    <dbReference type="NCBI Taxonomy" id="2879465"/>
    <lineage>
        <taxon>Bacteria</taxon>
        <taxon>Pseudomonadati</taxon>
        <taxon>Bacteroidota</taxon>
        <taxon>Cytophagia</taxon>
        <taxon>Cytophagales</taxon>
        <taxon>Fulvivirgaceae</taxon>
        <taxon>Fulvivirga</taxon>
    </lineage>
</organism>